<gene>
    <name evidence="3" type="ORF">SCHCODRAFT_110026</name>
    <name evidence="4" type="ORF">SCHCODRAFT_110044</name>
</gene>
<feature type="domain" description="DUF6589" evidence="2">
    <location>
        <begin position="373"/>
        <end position="780"/>
    </location>
</feature>
<feature type="region of interest" description="Disordered" evidence="1">
    <location>
        <begin position="1"/>
        <end position="45"/>
    </location>
</feature>
<dbReference type="VEuPathDB" id="FungiDB:SCHCODRAFT_02689385"/>
<feature type="non-terminal residue" evidence="3">
    <location>
        <position position="867"/>
    </location>
</feature>
<dbReference type="KEGG" id="scm:SCHCO_02689385"/>
<reference evidence="3 5" key="1">
    <citation type="journal article" date="2010" name="Nat. Biotechnol.">
        <title>Genome sequence of the model mushroom Schizophyllum commune.</title>
        <authorList>
            <person name="Ohm R.A."/>
            <person name="de Jong J.F."/>
            <person name="Lugones L.G."/>
            <person name="Aerts A."/>
            <person name="Kothe E."/>
            <person name="Stajich J.E."/>
            <person name="de Vries R.P."/>
            <person name="Record E."/>
            <person name="Levasseur A."/>
            <person name="Baker S.E."/>
            <person name="Bartholomew K.A."/>
            <person name="Coutinho P.M."/>
            <person name="Erdmann S."/>
            <person name="Fowler T.J."/>
            <person name="Gathman A.C."/>
            <person name="Lombard V."/>
            <person name="Henrissat B."/>
            <person name="Knabe N."/>
            <person name="Kuees U."/>
            <person name="Lilly W.W."/>
            <person name="Lindquist E."/>
            <person name="Lucas S."/>
            <person name="Magnuson J.K."/>
            <person name="Piumi F."/>
            <person name="Raudaskoski M."/>
            <person name="Salamov A."/>
            <person name="Schmutz J."/>
            <person name="Schwarze F.W.M.R."/>
            <person name="vanKuyk P.A."/>
            <person name="Horton J.S."/>
            <person name="Grigoriev I.V."/>
            <person name="Woesten H.A.B."/>
        </authorList>
    </citation>
    <scope>NUCLEOTIDE SEQUENCE [LARGE SCALE GENOMIC DNA]</scope>
    <source>
        <strain evidence="3">H4-8</strain>
        <strain evidence="5">H4-8 / FGSC 9210</strain>
    </source>
</reference>
<dbReference type="eggNOG" id="ENOG502SHSD">
    <property type="taxonomic scope" value="Eukaryota"/>
</dbReference>
<dbReference type="InterPro" id="IPR046496">
    <property type="entry name" value="DUF6589"/>
</dbReference>
<feature type="compositionally biased region" description="Basic and acidic residues" evidence="1">
    <location>
        <begin position="7"/>
        <end position="17"/>
    </location>
</feature>
<dbReference type="VEuPathDB" id="FungiDB:SCHCODRAFT_02580387"/>
<dbReference type="KEGG" id="scm:SCHCO_02580387"/>
<dbReference type="GeneID" id="9586976"/>
<organism evidence="5">
    <name type="scientific">Schizophyllum commune (strain H4-8 / FGSC 9210)</name>
    <name type="common">Split gill fungus</name>
    <dbReference type="NCBI Taxonomy" id="578458"/>
    <lineage>
        <taxon>Eukaryota</taxon>
        <taxon>Fungi</taxon>
        <taxon>Dikarya</taxon>
        <taxon>Basidiomycota</taxon>
        <taxon>Agaricomycotina</taxon>
        <taxon>Agaricomycetes</taxon>
        <taxon>Agaricomycetidae</taxon>
        <taxon>Agaricales</taxon>
        <taxon>Schizophyllaceae</taxon>
        <taxon>Schizophyllum</taxon>
    </lineage>
</organism>
<dbReference type="OMA" id="CISAFMA"/>
<dbReference type="EMBL" id="GL377307">
    <property type="protein sequence ID" value="EFI96157.1"/>
    <property type="molecule type" value="Genomic_DNA"/>
</dbReference>
<evidence type="ECO:0000256" key="1">
    <source>
        <dbReference type="SAM" id="MobiDB-lite"/>
    </source>
</evidence>
<evidence type="ECO:0000259" key="2">
    <source>
        <dbReference type="Pfam" id="PF20231"/>
    </source>
</evidence>
<evidence type="ECO:0000313" key="4">
    <source>
        <dbReference type="EMBL" id="EFI96174.1"/>
    </source>
</evidence>
<dbReference type="OrthoDB" id="3251235at2759"/>
<sequence>MSSPSRSDSESESRYDDDVPESSGSDSDLDPSAAQCPSSNNDHDTMDIDLSFDAALPMNPFVARVRRALQGIQAAGLSLPELLDAVTWGDQACRRDPIISGACRSLMQSDLLPSMLQRWAKPPSTAKGRRPEGGSAAVKEAARAIVQDELLDEIKAVSAHVLQSNDKQDLTAEELTSIRFHDIIPRVQSLAPGVWNLLRSLGYSKRQEQHNTRKNPDKVRSGKNLPYPLLTGHPKTIFTIVSMLCYTRNKNCGRYQKAMSIYVKFKGLTAKAFDTLHSVGLVMSHKWTGNAVDKISQRAMNEVVALMQANSAWLISHDNVQLPFRVFSQRLDKNTTFGSGTAATVYFKRSATPLASEVNAELKRTRAEGLNKPLDLLWIAERENEVAPHLRMQAIHEILRVIVEAPEFDFATYSDKNNACLERPPPRFGLPFGDEHRTVQRMLGTVNIPEASYEDNDRLIEEWLSQLDLSGLEKQEEVGLRRIIFWIGDQLTVDRLRGLFKFHAEEFNSFDRLDWLIVVFGWLHLQMAFANSLHKQYVGTSHGYGLARVFDLLNLKGLHKVQTKGVFYHDLDEAICHTAEAHFRVDWKGVAGVDDLAELRNRKGDELLKLATRIHDERASGAALNAMDEMDEDERDERLRQVYMWNRDVVHYMVLNEAIKRGDVGTMEDMLPFLLFRFIGGNNNKYCIEVLELMQGLYREWPEPICRFVREHCWLVNMSGTAQGFCPVDQAQEHNIKDIKAWPSIDWAFLKKMHPAIPVIRELSKHMEREFRTNTRGLKHTVPKKDQDVRTLQAVYEQADLHTHECGRTLKPGKKDTAKDFLSLGLDKLLGVLERWVSGRLYTRRTDEDYEVLSDEGSSDEEATEDV</sequence>
<feature type="region of interest" description="Disordered" evidence="1">
    <location>
        <begin position="206"/>
        <end position="225"/>
    </location>
</feature>
<dbReference type="AlphaFoldDB" id="D8Q8A6"/>
<evidence type="ECO:0000313" key="3">
    <source>
        <dbReference type="EMBL" id="EFI96157.1"/>
    </source>
</evidence>
<accession>D8Q8A6</accession>
<feature type="compositionally biased region" description="Basic and acidic residues" evidence="1">
    <location>
        <begin position="206"/>
        <end position="220"/>
    </location>
</feature>
<name>D8Q8A6_SCHCM</name>
<dbReference type="RefSeq" id="XP_003031077.1">
    <property type="nucleotide sequence ID" value="XM_003031031.1"/>
</dbReference>
<keyword evidence="5" id="KW-1185">Reference proteome</keyword>
<dbReference type="HOGENOM" id="CLU_007061_0_2_1"/>
<dbReference type="GeneID" id="9592589"/>
<proteinExistence type="predicted"/>
<evidence type="ECO:0000313" key="5">
    <source>
        <dbReference type="Proteomes" id="UP000007431"/>
    </source>
</evidence>
<protein>
    <recommendedName>
        <fullName evidence="2">DUF6589 domain-containing protein</fullName>
    </recommendedName>
</protein>
<dbReference type="RefSeq" id="XP_003031060.1">
    <property type="nucleotide sequence ID" value="XM_003031014.1"/>
</dbReference>
<dbReference type="Pfam" id="PF20231">
    <property type="entry name" value="DUF6589"/>
    <property type="match status" value="1"/>
</dbReference>
<dbReference type="EMBL" id="GL377307">
    <property type="protein sequence ID" value="EFI96174.1"/>
    <property type="molecule type" value="Genomic_DNA"/>
</dbReference>
<dbReference type="Proteomes" id="UP000007431">
    <property type="component" value="Unassembled WGS sequence"/>
</dbReference>